<evidence type="ECO:0000256" key="1">
    <source>
        <dbReference type="ARBA" id="ARBA00004141"/>
    </source>
</evidence>
<dbReference type="GO" id="GO:0016020">
    <property type="term" value="C:membrane"/>
    <property type="evidence" value="ECO:0007669"/>
    <property type="project" value="UniProtKB-SubCell"/>
</dbReference>
<reference evidence="8" key="1">
    <citation type="submission" date="2025-08" db="UniProtKB">
        <authorList>
            <consortium name="RefSeq"/>
        </authorList>
    </citation>
    <scope>IDENTIFICATION</scope>
    <source>
        <tissue evidence="8">Muscle</tissue>
    </source>
</reference>
<evidence type="ECO:0000256" key="4">
    <source>
        <dbReference type="ARBA" id="ARBA00022989"/>
    </source>
</evidence>
<sequence>MSVQHFLGGLITTLTFTTMMHCTQRAEESIQSTHYSFLSTLEVLGKLMFSALAGGMVDWFGFQVAFLFFLTLSAATALHVWTATFTGALREHQLKEPPK</sequence>
<feature type="transmembrane region" description="Helical" evidence="6">
    <location>
        <begin position="59"/>
        <end position="81"/>
    </location>
</feature>
<dbReference type="OrthoDB" id="6415790at2759"/>
<dbReference type="GeneID" id="104961724"/>
<evidence type="ECO:0000256" key="5">
    <source>
        <dbReference type="ARBA" id="ARBA00023136"/>
    </source>
</evidence>
<keyword evidence="7" id="KW-1185">Reference proteome</keyword>
<gene>
    <name evidence="8" type="primary">LOC104961724</name>
</gene>
<comment type="subcellular location">
    <subcellularLocation>
        <location evidence="1">Membrane</location>
        <topology evidence="1">Multi-pass membrane protein</topology>
    </subcellularLocation>
</comment>
<evidence type="ECO:0000313" key="8">
    <source>
        <dbReference type="RefSeq" id="XP_010788359.1"/>
    </source>
</evidence>
<dbReference type="Proteomes" id="UP000504611">
    <property type="component" value="Unplaced"/>
</dbReference>
<dbReference type="PANTHER" id="PTHR12778:SF10">
    <property type="entry name" value="MAJOR FACILITATOR SUPERFAMILY DOMAIN-CONTAINING PROTEIN 3"/>
    <property type="match status" value="1"/>
</dbReference>
<dbReference type="RefSeq" id="XP_010788359.1">
    <property type="nucleotide sequence ID" value="XM_010790057.1"/>
</dbReference>
<dbReference type="AlphaFoldDB" id="A0A6I9PC51"/>
<protein>
    <submittedName>
        <fullName evidence="8">Major facilitator superfamily domain-containing protein 3-like</fullName>
    </submittedName>
</protein>
<dbReference type="InterPro" id="IPR036259">
    <property type="entry name" value="MFS_trans_sf"/>
</dbReference>
<accession>A0A6I9PC51</accession>
<evidence type="ECO:0000256" key="6">
    <source>
        <dbReference type="SAM" id="Phobius"/>
    </source>
</evidence>
<dbReference type="PANTHER" id="PTHR12778">
    <property type="entry name" value="SOLUTE CARRIER FAMILY 33 ACETYL-COA TRANSPORTER -RELATED"/>
    <property type="match status" value="1"/>
</dbReference>
<name>A0A6I9PC51_9TELE</name>
<dbReference type="SUPFAM" id="SSF103473">
    <property type="entry name" value="MFS general substrate transporter"/>
    <property type="match status" value="1"/>
</dbReference>
<proteinExistence type="predicted"/>
<keyword evidence="4 6" id="KW-1133">Transmembrane helix</keyword>
<evidence type="ECO:0000313" key="7">
    <source>
        <dbReference type="Proteomes" id="UP000504611"/>
    </source>
</evidence>
<keyword evidence="2" id="KW-0813">Transport</keyword>
<evidence type="ECO:0000256" key="3">
    <source>
        <dbReference type="ARBA" id="ARBA00022692"/>
    </source>
</evidence>
<evidence type="ECO:0000256" key="2">
    <source>
        <dbReference type="ARBA" id="ARBA00022448"/>
    </source>
</evidence>
<dbReference type="Gene3D" id="1.20.1250.20">
    <property type="entry name" value="MFS general substrate transporter like domains"/>
    <property type="match status" value="1"/>
</dbReference>
<organism evidence="7 8">
    <name type="scientific">Notothenia coriiceps</name>
    <name type="common">black rockcod</name>
    <dbReference type="NCBI Taxonomy" id="8208"/>
    <lineage>
        <taxon>Eukaryota</taxon>
        <taxon>Metazoa</taxon>
        <taxon>Chordata</taxon>
        <taxon>Craniata</taxon>
        <taxon>Vertebrata</taxon>
        <taxon>Euteleostomi</taxon>
        <taxon>Actinopterygii</taxon>
        <taxon>Neopterygii</taxon>
        <taxon>Teleostei</taxon>
        <taxon>Neoteleostei</taxon>
        <taxon>Acanthomorphata</taxon>
        <taxon>Eupercaria</taxon>
        <taxon>Perciformes</taxon>
        <taxon>Notothenioidei</taxon>
        <taxon>Nototheniidae</taxon>
        <taxon>Notothenia</taxon>
    </lineage>
</organism>
<dbReference type="KEGG" id="ncc:104961724"/>
<dbReference type="InterPro" id="IPR004752">
    <property type="entry name" value="AmpG_permease/AT-1"/>
</dbReference>
<keyword evidence="3 6" id="KW-0812">Transmembrane</keyword>
<keyword evidence="5 6" id="KW-0472">Membrane</keyword>